<evidence type="ECO:0000256" key="3">
    <source>
        <dbReference type="ARBA" id="ARBA00022840"/>
    </source>
</evidence>
<dbReference type="CDD" id="cd05122">
    <property type="entry name" value="PKc_STE"/>
    <property type="match status" value="1"/>
</dbReference>
<dbReference type="Pfam" id="PF00069">
    <property type="entry name" value="Pkinase"/>
    <property type="match status" value="1"/>
</dbReference>
<dbReference type="FunFam" id="1.10.510.10:FF:000758">
    <property type="entry name" value="Probable serine/threonine-protein kinase DDB_G0292350"/>
    <property type="match status" value="1"/>
</dbReference>
<dbReference type="InterPro" id="IPR051931">
    <property type="entry name" value="PAK3-like"/>
</dbReference>
<evidence type="ECO:0000313" key="6">
    <source>
        <dbReference type="EMBL" id="EDR22361.1"/>
    </source>
</evidence>
<evidence type="ECO:0000259" key="5">
    <source>
        <dbReference type="PROSITE" id="PS50011"/>
    </source>
</evidence>
<dbReference type="SUPFAM" id="SSF56112">
    <property type="entry name" value="Protein kinase-like (PK-like)"/>
    <property type="match status" value="1"/>
</dbReference>
<keyword evidence="3 4" id="KW-0067">ATP-binding</keyword>
<evidence type="ECO:0000256" key="2">
    <source>
        <dbReference type="ARBA" id="ARBA00022741"/>
    </source>
</evidence>
<accession>B0ESZ8</accession>
<dbReference type="GeneID" id="5886393"/>
<dbReference type="PROSITE" id="PS00108">
    <property type="entry name" value="PROTEIN_KINASE_ST"/>
    <property type="match status" value="1"/>
</dbReference>
<dbReference type="PROSITE" id="PS50011">
    <property type="entry name" value="PROTEIN_KINASE_DOM"/>
    <property type="match status" value="1"/>
</dbReference>
<protein>
    <submittedName>
        <fullName evidence="6">Mitogen-activated protein kinase kinase, putative</fullName>
        <ecNumber evidence="6">2.7.11.25</ecNumber>
    </submittedName>
</protein>
<dbReference type="SMART" id="SM00220">
    <property type="entry name" value="S_TKc"/>
    <property type="match status" value="1"/>
</dbReference>
<dbReference type="InterPro" id="IPR011009">
    <property type="entry name" value="Kinase-like_dom_sf"/>
</dbReference>
<proteinExistence type="inferred from homology"/>
<dbReference type="VEuPathDB" id="AmoebaDB:EDI_335170"/>
<dbReference type="Proteomes" id="UP000008076">
    <property type="component" value="Unassembled WGS sequence"/>
</dbReference>
<dbReference type="GO" id="GO:0004709">
    <property type="term" value="F:MAP kinase kinase kinase activity"/>
    <property type="evidence" value="ECO:0007669"/>
    <property type="project" value="UniProtKB-EC"/>
</dbReference>
<dbReference type="AlphaFoldDB" id="B0ESZ8"/>
<dbReference type="InterPro" id="IPR008271">
    <property type="entry name" value="Ser/Thr_kinase_AS"/>
</dbReference>
<evidence type="ECO:0000313" key="7">
    <source>
        <dbReference type="Proteomes" id="UP000008076"/>
    </source>
</evidence>
<feature type="binding site" evidence="4">
    <location>
        <position position="344"/>
    </location>
    <ligand>
        <name>ATP</name>
        <dbReference type="ChEBI" id="CHEBI:30616"/>
    </ligand>
</feature>
<dbReference type="OrthoDB" id="10252354at2759"/>
<keyword evidence="6" id="KW-0418">Kinase</keyword>
<dbReference type="PANTHER" id="PTHR45832">
    <property type="entry name" value="SERINE/THREONINE-PROTEIN KINASE SAMKA-RELATED-RELATED"/>
    <property type="match status" value="1"/>
</dbReference>
<dbReference type="Gene3D" id="1.10.510.10">
    <property type="entry name" value="Transferase(Phosphotransferase) domain 1"/>
    <property type="match status" value="1"/>
</dbReference>
<gene>
    <name evidence="6" type="ORF">EDI_335170</name>
</gene>
<dbReference type="InterPro" id="IPR017441">
    <property type="entry name" value="Protein_kinase_ATP_BS"/>
</dbReference>
<reference evidence="7" key="1">
    <citation type="submission" date="2007-12" db="EMBL/GenBank/DDBJ databases">
        <title>Annotation of Entamoeba dispar SAW760.</title>
        <authorList>
            <person name="Lorenzi H."/>
            <person name="Inman J."/>
            <person name="Schobel S."/>
            <person name="Amedeo P."/>
            <person name="Caler E."/>
        </authorList>
    </citation>
    <scope>NUCLEOTIDE SEQUENCE [LARGE SCALE GENOMIC DNA]</scope>
    <source>
        <strain evidence="7">ATCC PRA-260 / SAW760</strain>
    </source>
</reference>
<name>B0ESZ8_ENTDS</name>
<dbReference type="PANTHER" id="PTHR45832:SF22">
    <property type="entry name" value="SERINE_THREONINE-PROTEIN KINASE SAMKA-RELATED"/>
    <property type="match status" value="1"/>
</dbReference>
<evidence type="ECO:0000256" key="1">
    <source>
        <dbReference type="ARBA" id="ARBA00008874"/>
    </source>
</evidence>
<keyword evidence="2 4" id="KW-0547">Nucleotide-binding</keyword>
<dbReference type="EC" id="2.7.11.25" evidence="6"/>
<dbReference type="KEGG" id="edi:EDI_335170"/>
<evidence type="ECO:0000256" key="4">
    <source>
        <dbReference type="PROSITE-ProRule" id="PRU10141"/>
    </source>
</evidence>
<keyword evidence="7" id="KW-1185">Reference proteome</keyword>
<dbReference type="InterPro" id="IPR000719">
    <property type="entry name" value="Prot_kinase_dom"/>
</dbReference>
<keyword evidence="6" id="KW-0808">Transferase</keyword>
<sequence length="583" mass="67648">MSLPNHREVSTEFINEIVYYACVGGHINEMSPSILLFNFGDRTVTIYPESSFYTPDGPTSEEFLFSSFDCASTVHSQDITIIKIEFYTTKNLFIRTNNVSDHNALFTIFRTITRNIRTLFRKDFLALDWQEKIKTFDCTFRGKTDPLEFTIYNGTITISYKKLKIPCIVIPMDSTVTISRRNSLHITSTLRKVFLSLSLDDLNESISLLANCRHRIVPPPKVITDPRAGRLSELVSYAQQLVDEDELYPEECLEHFDELCEVLKYIGKKKYATKQQKIDYMNEKLIKKEKDETTPEFKEDDLMQYVSQTNPFLEVRRLESIGKGGFGEVFRAQRKSDGSILALKVLKHTIKERYSKLGQEIARMALWKHEFLIKIDKCYLFENRVYITMPYCNCGSVKQVVKDKSHVFTLCDVSYVIQCLLMALEYIHSQGFIHRDIKPANILMMDDGGVKLIDFGLVVRKSLKPHTRSGSKQYMAPEVVLQKIYDEKADIWSVGCVAQELAEGKSPYREDGIVKLLFRTVTNGAMGLRRIKYWDNIFVDFVEQCFIYNPEKRCSATQLLKHPFIEWAPTSYFYKKYHHIESN</sequence>
<dbReference type="OMA" id="FDCTFRG"/>
<feature type="domain" description="Protein kinase" evidence="5">
    <location>
        <begin position="315"/>
        <end position="565"/>
    </location>
</feature>
<dbReference type="GO" id="GO:0005524">
    <property type="term" value="F:ATP binding"/>
    <property type="evidence" value="ECO:0007669"/>
    <property type="project" value="UniProtKB-UniRule"/>
</dbReference>
<dbReference type="RefSeq" id="XP_001741201.1">
    <property type="nucleotide sequence ID" value="XM_001741149.1"/>
</dbReference>
<organism evidence="7">
    <name type="scientific">Entamoeba dispar (strain ATCC PRA-260 / SAW760)</name>
    <dbReference type="NCBI Taxonomy" id="370354"/>
    <lineage>
        <taxon>Eukaryota</taxon>
        <taxon>Amoebozoa</taxon>
        <taxon>Evosea</taxon>
        <taxon>Archamoebae</taxon>
        <taxon>Mastigamoebida</taxon>
        <taxon>Entamoebidae</taxon>
        <taxon>Entamoeba</taxon>
    </lineage>
</organism>
<dbReference type="PROSITE" id="PS00107">
    <property type="entry name" value="PROTEIN_KINASE_ATP"/>
    <property type="match status" value="1"/>
</dbReference>
<dbReference type="eggNOG" id="KOG0574">
    <property type="taxonomic scope" value="Eukaryota"/>
</dbReference>
<dbReference type="EMBL" id="DS550750">
    <property type="protein sequence ID" value="EDR22361.1"/>
    <property type="molecule type" value="Genomic_DNA"/>
</dbReference>
<comment type="similarity">
    <text evidence="1">Belongs to the protein kinase superfamily. STE Ser/Thr protein kinase family. STE20 subfamily.</text>
</comment>